<name>A0A8B8BVG4_CRAVI</name>
<dbReference type="CDD" id="cd00326">
    <property type="entry name" value="alpha_CA"/>
    <property type="match status" value="1"/>
</dbReference>
<keyword evidence="5 6" id="KW-0862">Zinc</keyword>
<dbReference type="SMART" id="SM01057">
    <property type="entry name" value="Carb_anhydrase"/>
    <property type="match status" value="1"/>
</dbReference>
<dbReference type="RefSeq" id="XP_022307357.1">
    <property type="nucleotide sequence ID" value="XM_022451649.1"/>
</dbReference>
<proteinExistence type="inferred from homology"/>
<keyword evidence="8" id="KW-0472">Membrane</keyword>
<comment type="similarity">
    <text evidence="2 6">Belongs to the alpha-carbonic anhydrase family.</text>
</comment>
<feature type="domain" description="Alpha-carbonic anhydrase" evidence="9">
    <location>
        <begin position="378"/>
        <end position="636"/>
    </location>
</feature>
<dbReference type="InterPro" id="IPR036398">
    <property type="entry name" value="CA_dom_sf"/>
</dbReference>
<comment type="catalytic activity">
    <reaction evidence="6">
        <text>hydrogencarbonate + H(+) = CO2 + H2O</text>
        <dbReference type="Rhea" id="RHEA:10748"/>
        <dbReference type="ChEBI" id="CHEBI:15377"/>
        <dbReference type="ChEBI" id="CHEBI:15378"/>
        <dbReference type="ChEBI" id="CHEBI:16526"/>
        <dbReference type="ChEBI" id="CHEBI:17544"/>
        <dbReference type="EC" id="4.2.1.1"/>
    </reaction>
</comment>
<dbReference type="GO" id="GO:0006730">
    <property type="term" value="P:one-carbon metabolic process"/>
    <property type="evidence" value="ECO:0007669"/>
    <property type="project" value="TreeGrafter"/>
</dbReference>
<dbReference type="GO" id="GO:0004089">
    <property type="term" value="F:carbonate dehydratase activity"/>
    <property type="evidence" value="ECO:0007669"/>
    <property type="project" value="UniProtKB-UniRule"/>
</dbReference>
<evidence type="ECO:0000256" key="2">
    <source>
        <dbReference type="ARBA" id="ARBA00010718"/>
    </source>
</evidence>
<evidence type="ECO:0000256" key="8">
    <source>
        <dbReference type="SAM" id="Phobius"/>
    </source>
</evidence>
<evidence type="ECO:0000256" key="7">
    <source>
        <dbReference type="SAM" id="MobiDB-lite"/>
    </source>
</evidence>
<keyword evidence="6" id="KW-0456">Lyase</keyword>
<dbReference type="GeneID" id="111113402"/>
<gene>
    <name evidence="11" type="primary">LOC111113402</name>
</gene>
<dbReference type="PANTHER" id="PTHR18952">
    <property type="entry name" value="CARBONIC ANHYDRASE"/>
    <property type="match status" value="1"/>
</dbReference>
<dbReference type="AlphaFoldDB" id="A0A8B8BVG4"/>
<keyword evidence="8" id="KW-0812">Transmembrane</keyword>
<dbReference type="InterPro" id="IPR001148">
    <property type="entry name" value="CA_dom"/>
</dbReference>
<dbReference type="InterPro" id="IPR018338">
    <property type="entry name" value="Carbonic_anhydrase_a-class_CS"/>
</dbReference>
<organism evidence="10 11">
    <name type="scientific">Crassostrea virginica</name>
    <name type="common">Eastern oyster</name>
    <dbReference type="NCBI Taxonomy" id="6565"/>
    <lineage>
        <taxon>Eukaryota</taxon>
        <taxon>Metazoa</taxon>
        <taxon>Spiralia</taxon>
        <taxon>Lophotrochozoa</taxon>
        <taxon>Mollusca</taxon>
        <taxon>Bivalvia</taxon>
        <taxon>Autobranchia</taxon>
        <taxon>Pteriomorphia</taxon>
        <taxon>Ostreida</taxon>
        <taxon>Ostreoidea</taxon>
        <taxon>Ostreidae</taxon>
        <taxon>Crassostrea</taxon>
    </lineage>
</organism>
<evidence type="ECO:0000256" key="1">
    <source>
        <dbReference type="ARBA" id="ARBA00004613"/>
    </source>
</evidence>
<dbReference type="PROSITE" id="PS00162">
    <property type="entry name" value="ALPHA_CA_1"/>
    <property type="match status" value="1"/>
</dbReference>
<keyword evidence="3" id="KW-0964">Secreted</keyword>
<evidence type="ECO:0000313" key="10">
    <source>
        <dbReference type="Proteomes" id="UP000694844"/>
    </source>
</evidence>
<dbReference type="KEGG" id="cvn:111113402"/>
<comment type="function">
    <text evidence="6">Reversible hydration of carbon dioxide.</text>
</comment>
<sequence length="636" mass="73284">MECNYYQTKYTTRIRININMFLSHVIFLLVVLFELCSLSDGTKLVSVGQKKTYISLHEKFKAAVIHHHQHKERQNHVTPVAAKLNSKSYSIGKPRYKTTTNSIKKLFAQKSNQSLRLRNRAKLQRTVLAQQSKPLKRKLDKTTKSKVLRNNQEVLGGKRTNVANYKGNGLTSARSAVKTKNSRRLVYGHMTIAPKVQNRMPGNARNTGKSWDSSQLRNPITGSRKRMISKLETGLKSMKTRNELLAKSILNKKAAVSKKSPLNLRPSLTKRRLVNMKTVRPNSLRLRSKSSVNPRLKTFLPLLRKQSKNSQRKIIPISRKFQRRKFETIKSRISKNPSYLNVLNLIGPGCSLVDLVPVKGSTLIREEDPGKAEIESNTQFNYNPYSMRGPIMWNYWWNECRSEGQSPININTQNVMYKMGYTIHYNLENIRTSGTFVNNGHSCAFYPDKKLRVLYGVPHSEKDIYVFDQIHFHFGNDLEHGSEHSMDGRFFPIELHMVHYNSKYGDAKNASKYMDGTVALSILFEVGHNGPGEVDKFIQTYATKIQRPNHEGVPAQIDLSGVLPYNREFYTYYGTKTTPPCEFNTRWIILRQHRTITRKSHRLLFLLLNKEGERISKFGNFRPVQDNSCRLIEANF</sequence>
<dbReference type="Pfam" id="PF00194">
    <property type="entry name" value="Carb_anhydrase"/>
    <property type="match status" value="1"/>
</dbReference>
<dbReference type="OrthoDB" id="429145at2759"/>
<feature type="compositionally biased region" description="Polar residues" evidence="7">
    <location>
        <begin position="204"/>
        <end position="218"/>
    </location>
</feature>
<comment type="subcellular location">
    <subcellularLocation>
        <location evidence="1">Secreted</location>
    </subcellularLocation>
</comment>
<dbReference type="Proteomes" id="UP000694844">
    <property type="component" value="Chromosome 9"/>
</dbReference>
<keyword evidence="8" id="KW-1133">Transmembrane helix</keyword>
<evidence type="ECO:0000256" key="6">
    <source>
        <dbReference type="RuleBase" id="RU367011"/>
    </source>
</evidence>
<comment type="cofactor">
    <cofactor evidence="6">
        <name>Zn(2+)</name>
        <dbReference type="ChEBI" id="CHEBI:29105"/>
    </cofactor>
</comment>
<feature type="region of interest" description="Disordered" evidence="7">
    <location>
        <begin position="198"/>
        <end position="218"/>
    </location>
</feature>
<evidence type="ECO:0000256" key="3">
    <source>
        <dbReference type="ARBA" id="ARBA00022525"/>
    </source>
</evidence>
<protein>
    <recommendedName>
        <fullName evidence="6">Carbonic anhydrase</fullName>
        <ecNumber evidence="6">4.2.1.1</ecNumber>
    </recommendedName>
</protein>
<feature type="transmembrane region" description="Helical" evidence="8">
    <location>
        <begin position="16"/>
        <end position="35"/>
    </location>
</feature>
<evidence type="ECO:0000256" key="5">
    <source>
        <dbReference type="ARBA" id="ARBA00022833"/>
    </source>
</evidence>
<keyword evidence="10" id="KW-1185">Reference proteome</keyword>
<evidence type="ECO:0000313" key="11">
    <source>
        <dbReference type="RefSeq" id="XP_022307357.1"/>
    </source>
</evidence>
<dbReference type="GO" id="GO:0005576">
    <property type="term" value="C:extracellular region"/>
    <property type="evidence" value="ECO:0007669"/>
    <property type="project" value="UniProtKB-SubCell"/>
</dbReference>
<accession>A0A8B8BVG4</accession>
<dbReference type="GO" id="GO:0008270">
    <property type="term" value="F:zinc ion binding"/>
    <property type="evidence" value="ECO:0007669"/>
    <property type="project" value="UniProtKB-UniRule"/>
</dbReference>
<dbReference type="PANTHER" id="PTHR18952:SF208">
    <property type="entry name" value="CARBONIC ANHYDRASE XA-RELATED"/>
    <property type="match status" value="1"/>
</dbReference>
<dbReference type="Gene3D" id="3.10.200.10">
    <property type="entry name" value="Alpha carbonic anhydrase"/>
    <property type="match status" value="1"/>
</dbReference>
<evidence type="ECO:0000259" key="9">
    <source>
        <dbReference type="PROSITE" id="PS51144"/>
    </source>
</evidence>
<dbReference type="SUPFAM" id="SSF51069">
    <property type="entry name" value="Carbonic anhydrase"/>
    <property type="match status" value="1"/>
</dbReference>
<dbReference type="EC" id="4.2.1.1" evidence="6"/>
<dbReference type="InterPro" id="IPR023561">
    <property type="entry name" value="Carbonic_anhydrase_a-class"/>
</dbReference>
<evidence type="ECO:0000256" key="4">
    <source>
        <dbReference type="ARBA" id="ARBA00022723"/>
    </source>
</evidence>
<dbReference type="PROSITE" id="PS51144">
    <property type="entry name" value="ALPHA_CA_2"/>
    <property type="match status" value="1"/>
</dbReference>
<keyword evidence="4 6" id="KW-0479">Metal-binding</keyword>
<reference evidence="11" key="1">
    <citation type="submission" date="2025-08" db="UniProtKB">
        <authorList>
            <consortium name="RefSeq"/>
        </authorList>
    </citation>
    <scope>IDENTIFICATION</scope>
    <source>
        <tissue evidence="11">Whole sample</tissue>
    </source>
</reference>